<feature type="compositionally biased region" description="Polar residues" evidence="1">
    <location>
        <begin position="93"/>
        <end position="102"/>
    </location>
</feature>
<name>A0A1H7EWT0_9SPHI</name>
<dbReference type="OrthoDB" id="1523584at2"/>
<feature type="transmembrane region" description="Helical" evidence="2">
    <location>
        <begin position="42"/>
        <end position="65"/>
    </location>
</feature>
<dbReference type="Proteomes" id="UP000198916">
    <property type="component" value="Unassembled WGS sequence"/>
</dbReference>
<keyword evidence="2" id="KW-1133">Transmembrane helix</keyword>
<keyword evidence="2" id="KW-0812">Transmembrane</keyword>
<feature type="region of interest" description="Disordered" evidence="1">
    <location>
        <begin position="82"/>
        <end position="119"/>
    </location>
</feature>
<evidence type="ECO:0000313" key="4">
    <source>
        <dbReference type="Proteomes" id="UP000198916"/>
    </source>
</evidence>
<dbReference type="EMBL" id="FNZR01000001">
    <property type="protein sequence ID" value="SEK18343.1"/>
    <property type="molecule type" value="Genomic_DNA"/>
</dbReference>
<dbReference type="STRING" id="332977.SAMN05421740_10189"/>
<keyword evidence="4" id="KW-1185">Reference proteome</keyword>
<accession>A0A1H7EWT0</accession>
<evidence type="ECO:0000313" key="3">
    <source>
        <dbReference type="EMBL" id="SEK18343.1"/>
    </source>
</evidence>
<dbReference type="RefSeq" id="WP_090601913.1">
    <property type="nucleotide sequence ID" value="NZ_FNZR01000001.1"/>
</dbReference>
<gene>
    <name evidence="3" type="ORF">SAMN05421740_10189</name>
</gene>
<evidence type="ECO:0000256" key="1">
    <source>
        <dbReference type="SAM" id="MobiDB-lite"/>
    </source>
</evidence>
<proteinExistence type="predicted"/>
<protein>
    <recommendedName>
        <fullName evidence="5">Outer membrane protein beta-barrel domain-containing protein</fullName>
    </recommendedName>
</protein>
<evidence type="ECO:0000256" key="2">
    <source>
        <dbReference type="SAM" id="Phobius"/>
    </source>
</evidence>
<sequence>MQDKHPIDKLFKDGLADPHIPFEKKEWRALSKKLHVRKERKIPLWIWVGSGAVAAVILVAMLLVMDRQTPTEDAAEYAREIPRTAPSAAAGDDSTTTPNNKQHGVPAIAAEGRSGKPTPRLVNATQHVSLTPPERNQTPALPRPNTALPYALYTRPIAPHLTPYTDSLHGISFAHVASPNATLRQDRDALTSVRERSWTFSILAAPDFSGTQPLGGKLSGNAGLMVTYRLNHWLTASTGALYAKKRYETDFANYRPGLRWSGGTGSPSLVIADCGVLDIPLNIGVDISRAEQSSWFVSAGISSYLMLRETYDYIYPPHEYGYPKQITLYNQNRHILGIGNLSVGYRRKLMPSLALTVQPFVKVPLTGIGNGNLKLYSSGIAISADIDLTRRRKP</sequence>
<evidence type="ECO:0008006" key="5">
    <source>
        <dbReference type="Google" id="ProtNLM"/>
    </source>
</evidence>
<dbReference type="AlphaFoldDB" id="A0A1H7EWT0"/>
<keyword evidence="2" id="KW-0472">Membrane</keyword>
<reference evidence="4" key="1">
    <citation type="submission" date="2016-10" db="EMBL/GenBank/DDBJ databases">
        <authorList>
            <person name="Varghese N."/>
            <person name="Submissions S."/>
        </authorList>
    </citation>
    <scope>NUCLEOTIDE SEQUENCE [LARGE SCALE GENOMIC DNA]</scope>
    <source>
        <strain evidence="4">Jip14</strain>
    </source>
</reference>
<organism evidence="3 4">
    <name type="scientific">Parapedobacter koreensis</name>
    <dbReference type="NCBI Taxonomy" id="332977"/>
    <lineage>
        <taxon>Bacteria</taxon>
        <taxon>Pseudomonadati</taxon>
        <taxon>Bacteroidota</taxon>
        <taxon>Sphingobacteriia</taxon>
        <taxon>Sphingobacteriales</taxon>
        <taxon>Sphingobacteriaceae</taxon>
        <taxon>Parapedobacter</taxon>
    </lineage>
</organism>